<gene>
    <name evidence="3" type="ORF">N7492_008795</name>
</gene>
<keyword evidence="2" id="KW-0812">Transmembrane</keyword>
<protein>
    <recommendedName>
        <fullName evidence="5">Calcofluor white hypersensitive protein</fullName>
    </recommendedName>
</protein>
<dbReference type="Gene3D" id="1.20.120.20">
    <property type="entry name" value="Apolipoprotein"/>
    <property type="match status" value="1"/>
</dbReference>
<evidence type="ECO:0000313" key="3">
    <source>
        <dbReference type="EMBL" id="KAJ5155992.1"/>
    </source>
</evidence>
<reference evidence="3" key="1">
    <citation type="submission" date="2022-11" db="EMBL/GenBank/DDBJ databases">
        <authorList>
            <person name="Petersen C."/>
        </authorList>
    </citation>
    <scope>NUCLEOTIDE SEQUENCE</scope>
    <source>
        <strain evidence="3">IBT 21917</strain>
    </source>
</reference>
<comment type="caution">
    <text evidence="3">The sequence shown here is derived from an EMBL/GenBank/DDBJ whole genome shotgun (WGS) entry which is preliminary data.</text>
</comment>
<accession>A0A9W9HSM8</accession>
<feature type="region of interest" description="Disordered" evidence="1">
    <location>
        <begin position="118"/>
        <end position="137"/>
    </location>
</feature>
<feature type="transmembrane region" description="Helical" evidence="2">
    <location>
        <begin position="6"/>
        <end position="23"/>
    </location>
</feature>
<evidence type="ECO:0000256" key="1">
    <source>
        <dbReference type="SAM" id="MobiDB-lite"/>
    </source>
</evidence>
<name>A0A9W9HSM8_9EURO</name>
<dbReference type="Proteomes" id="UP001146351">
    <property type="component" value="Unassembled WGS sequence"/>
</dbReference>
<dbReference type="AlphaFoldDB" id="A0A9W9HSM8"/>
<evidence type="ECO:0000256" key="2">
    <source>
        <dbReference type="SAM" id="Phobius"/>
    </source>
</evidence>
<evidence type="ECO:0008006" key="5">
    <source>
        <dbReference type="Google" id="ProtNLM"/>
    </source>
</evidence>
<proteinExistence type="predicted"/>
<evidence type="ECO:0000313" key="4">
    <source>
        <dbReference type="Proteomes" id="UP001146351"/>
    </source>
</evidence>
<keyword evidence="2" id="KW-0472">Membrane</keyword>
<feature type="compositionally biased region" description="Basic and acidic residues" evidence="1">
    <location>
        <begin position="39"/>
        <end position="62"/>
    </location>
</feature>
<keyword evidence="4" id="KW-1185">Reference proteome</keyword>
<reference evidence="3" key="2">
    <citation type="journal article" date="2023" name="IMA Fungus">
        <title>Comparative genomic study of the Penicillium genus elucidates a diverse pangenome and 15 lateral gene transfer events.</title>
        <authorList>
            <person name="Petersen C."/>
            <person name="Sorensen T."/>
            <person name="Nielsen M.R."/>
            <person name="Sondergaard T.E."/>
            <person name="Sorensen J.L."/>
            <person name="Fitzpatrick D.A."/>
            <person name="Frisvad J.C."/>
            <person name="Nielsen K.L."/>
        </authorList>
    </citation>
    <scope>NUCLEOTIDE SEQUENCE</scope>
    <source>
        <strain evidence="3">IBT 21917</strain>
    </source>
</reference>
<feature type="region of interest" description="Disordered" evidence="1">
    <location>
        <begin position="39"/>
        <end position="66"/>
    </location>
</feature>
<keyword evidence="2" id="KW-1133">Transmembrane helix</keyword>
<sequence>MSKNRTGLYLGLAAAGAGGYYLYRAGGDVKGAKREMQVDADKAREKLPSSDSAEKAGKEFGKEAGANVDEAINNARSKFKLDERIPEIAQDGKEKLDGLRQDARDKVNSGIDQVDRTVEQKAADAKGTVSGWFGGKK</sequence>
<organism evidence="3 4">
    <name type="scientific">Penicillium capsulatum</name>
    <dbReference type="NCBI Taxonomy" id="69766"/>
    <lineage>
        <taxon>Eukaryota</taxon>
        <taxon>Fungi</taxon>
        <taxon>Dikarya</taxon>
        <taxon>Ascomycota</taxon>
        <taxon>Pezizomycotina</taxon>
        <taxon>Eurotiomycetes</taxon>
        <taxon>Eurotiomycetidae</taxon>
        <taxon>Eurotiales</taxon>
        <taxon>Aspergillaceae</taxon>
        <taxon>Penicillium</taxon>
    </lineage>
</organism>
<dbReference type="OrthoDB" id="5355126at2759"/>
<dbReference type="EMBL" id="JAPQKO010000006">
    <property type="protein sequence ID" value="KAJ5155992.1"/>
    <property type="molecule type" value="Genomic_DNA"/>
</dbReference>